<comment type="caution">
    <text evidence="1">The sequence shown here is derived from an EMBL/GenBank/DDBJ whole genome shotgun (WGS) entry which is preliminary data.</text>
</comment>
<accession>A0ACB0JBK4</accession>
<protein>
    <submittedName>
        <fullName evidence="1">Uncharacterized protein</fullName>
    </submittedName>
</protein>
<evidence type="ECO:0000313" key="1">
    <source>
        <dbReference type="EMBL" id="CAJ2642408.1"/>
    </source>
</evidence>
<reference evidence="1" key="1">
    <citation type="submission" date="2023-10" db="EMBL/GenBank/DDBJ databases">
        <authorList>
            <person name="Rodriguez Cubillos JULIANA M."/>
            <person name="De Vega J."/>
        </authorList>
    </citation>
    <scope>NUCLEOTIDE SEQUENCE</scope>
</reference>
<organism evidence="1 2">
    <name type="scientific">Trifolium pratense</name>
    <name type="common">Red clover</name>
    <dbReference type="NCBI Taxonomy" id="57577"/>
    <lineage>
        <taxon>Eukaryota</taxon>
        <taxon>Viridiplantae</taxon>
        <taxon>Streptophyta</taxon>
        <taxon>Embryophyta</taxon>
        <taxon>Tracheophyta</taxon>
        <taxon>Spermatophyta</taxon>
        <taxon>Magnoliopsida</taxon>
        <taxon>eudicotyledons</taxon>
        <taxon>Gunneridae</taxon>
        <taxon>Pentapetalae</taxon>
        <taxon>rosids</taxon>
        <taxon>fabids</taxon>
        <taxon>Fabales</taxon>
        <taxon>Fabaceae</taxon>
        <taxon>Papilionoideae</taxon>
        <taxon>50 kb inversion clade</taxon>
        <taxon>NPAAA clade</taxon>
        <taxon>Hologalegina</taxon>
        <taxon>IRL clade</taxon>
        <taxon>Trifolieae</taxon>
        <taxon>Trifolium</taxon>
    </lineage>
</organism>
<dbReference type="EMBL" id="CASHSV030000034">
    <property type="protein sequence ID" value="CAJ2642408.1"/>
    <property type="molecule type" value="Genomic_DNA"/>
</dbReference>
<proteinExistence type="predicted"/>
<keyword evidence="2" id="KW-1185">Reference proteome</keyword>
<evidence type="ECO:0000313" key="2">
    <source>
        <dbReference type="Proteomes" id="UP001177021"/>
    </source>
</evidence>
<gene>
    <name evidence="1" type="ORF">MILVUS5_LOCUS11883</name>
</gene>
<dbReference type="Proteomes" id="UP001177021">
    <property type="component" value="Unassembled WGS sequence"/>
</dbReference>
<sequence>MSGTEIHKTVENTSNSKTSSTTPSTVTVHETSSPPVSIKLDGANYRIWSQIMEMHIAGRKKKKGYINGRKAAPAESDPKSYLDVSDSSQVYELMKKSFQSRQEGRPLSEYYNELNSIFLELDYRRPNDMSCSNDVEKLRKRTADDRVYVFLAGLDHSLNHISSRILAATPLPSLEEVYSQVRREEQRQLTMGIEDRSEVIDSGATNHMTSYASVIDSLIPSPIKSVQVANGTPMPISGSGNVSLSSSLPLSSVLLAPNLSNNLLSISKITKNLNCSVTFHSSHCVFQDNLTKMTIGVVDSQGELEEELIDDLEKFTNSPEPITTELETSEEERRNSLFKKCYTRKNKAAHPNAPLNDTNTPLDDTTTPTDDSSETNLEVHSSLPILSSEISILGLQVRNQDKRYPSRDRRPPERFGFFPKKSGSSNCVYPISDYVSYHRLSKTHLSFAFQLSSMSIPSHIQEALENPKWKSAMVDEMKALQKNSTWEMVELPKDKKTVGCKWVFSVKYKSDGTIDRYKARLVAKGYTQTYGIDYQETFAPVAKMSTVRVILSLAVNLDWPLRQLDVKNAFLHGDLLEEVYMDPPPGFTPKGGKVWKLKKALYGLKQSPRAWFGRFSHSMKKYGFKQAMADHTLFYKRVGTDITLLIVYVDDMIVTGSNLHEIGELRDYLAKEFEMKDLGDLKYFLGIEVSRSKQELFLSQRKYTLDLLAETVNRILAYLKSSPGKGILFSRHGHLDIVGYTDSDFAGSKLDRKSTSGYLSFVGGNLVTWRSKKQKVVSLSSAEAEYRALHHATTELTWLNILLTELGFGSEKPMTLFCDNTAAIEIANNPVQHDRTKHVELDRNYIKDNLDTGKIKFIS</sequence>
<name>A0ACB0JBK4_TRIPR</name>